<comment type="similarity">
    <text evidence="3">Belongs to the glycosyl hydrolase 2 family.</text>
</comment>
<dbReference type="Proteomes" id="UP000285650">
    <property type="component" value="Unassembled WGS sequence"/>
</dbReference>
<feature type="signal peptide" evidence="10">
    <location>
        <begin position="1"/>
        <end position="22"/>
    </location>
</feature>
<dbReference type="GO" id="GO:0004565">
    <property type="term" value="F:beta-galactosidase activity"/>
    <property type="evidence" value="ECO:0007669"/>
    <property type="project" value="UniProtKB-EC"/>
</dbReference>
<dbReference type="AlphaFoldDB" id="A0A414L5D8"/>
<dbReference type="InterPro" id="IPR013783">
    <property type="entry name" value="Ig-like_fold"/>
</dbReference>
<comment type="subunit">
    <text evidence="4">Monomer.</text>
</comment>
<dbReference type="Pfam" id="PF02836">
    <property type="entry name" value="Glyco_hydro_2_C"/>
    <property type="match status" value="1"/>
</dbReference>
<reference evidence="14 15" key="1">
    <citation type="submission" date="2018-08" db="EMBL/GenBank/DDBJ databases">
        <title>A genome reference for cultivated species of the human gut microbiota.</title>
        <authorList>
            <person name="Zou Y."/>
            <person name="Xue W."/>
            <person name="Luo G."/>
        </authorList>
    </citation>
    <scope>NUCLEOTIDE SEQUENCE [LARGE SCALE GENOMIC DNA]</scope>
    <source>
        <strain evidence="14 15">AM27-17</strain>
    </source>
</reference>
<evidence type="ECO:0000256" key="10">
    <source>
        <dbReference type="SAM" id="SignalP"/>
    </source>
</evidence>
<keyword evidence="8" id="KW-0326">Glycosidase</keyword>
<comment type="catalytic activity">
    <reaction evidence="1">
        <text>Hydrolysis of terminal non-reducing beta-D-galactose residues in beta-D-galactosides.</text>
        <dbReference type="EC" id="3.2.1.23"/>
    </reaction>
</comment>
<dbReference type="Pfam" id="PF02837">
    <property type="entry name" value="Glyco_hydro_2_N"/>
    <property type="match status" value="1"/>
</dbReference>
<gene>
    <name evidence="14" type="ORF">DW712_17130</name>
</gene>
<dbReference type="Gene3D" id="2.70.98.10">
    <property type="match status" value="1"/>
</dbReference>
<keyword evidence="10" id="KW-0732">Signal</keyword>
<dbReference type="SUPFAM" id="SSF49785">
    <property type="entry name" value="Galactose-binding domain-like"/>
    <property type="match status" value="1"/>
</dbReference>
<dbReference type="InterPro" id="IPR006103">
    <property type="entry name" value="Glyco_hydro_2_cat"/>
</dbReference>
<evidence type="ECO:0000313" key="14">
    <source>
        <dbReference type="EMBL" id="RHE89833.1"/>
    </source>
</evidence>
<evidence type="ECO:0000256" key="5">
    <source>
        <dbReference type="ARBA" id="ARBA00012756"/>
    </source>
</evidence>
<evidence type="ECO:0000256" key="3">
    <source>
        <dbReference type="ARBA" id="ARBA00007401"/>
    </source>
</evidence>
<dbReference type="InterPro" id="IPR014718">
    <property type="entry name" value="GH-type_carb-bd"/>
</dbReference>
<feature type="domain" description="Glycoside hydrolase family 2 catalytic" evidence="12">
    <location>
        <begin position="301"/>
        <end position="426"/>
    </location>
</feature>
<dbReference type="EC" id="3.2.1.23" evidence="5"/>
<keyword evidence="6" id="KW-0378">Hydrolase</keyword>
<dbReference type="Gene3D" id="3.20.20.80">
    <property type="entry name" value="Glycosidases"/>
    <property type="match status" value="1"/>
</dbReference>
<protein>
    <recommendedName>
        <fullName evidence="5">beta-galactosidase</fullName>
        <ecNumber evidence="5">3.2.1.23</ecNumber>
    </recommendedName>
</protein>
<dbReference type="SUPFAM" id="SSF49303">
    <property type="entry name" value="beta-Galactosidase/glucuronidase domain"/>
    <property type="match status" value="2"/>
</dbReference>
<name>A0A414L5D8_9BACE</name>
<evidence type="ECO:0000256" key="9">
    <source>
        <dbReference type="SAM" id="MobiDB-lite"/>
    </source>
</evidence>
<feature type="domain" description="Glycosyl hydrolases family 2 sugar binding" evidence="13">
    <location>
        <begin position="55"/>
        <end position="191"/>
    </location>
</feature>
<dbReference type="InterPro" id="IPR008979">
    <property type="entry name" value="Galactose-bd-like_sf"/>
</dbReference>
<dbReference type="InterPro" id="IPR006102">
    <property type="entry name" value="Ig-like_GH2"/>
</dbReference>
<accession>A0A414L5D8</accession>
<evidence type="ECO:0000259" key="12">
    <source>
        <dbReference type="Pfam" id="PF02836"/>
    </source>
</evidence>
<evidence type="ECO:0000259" key="11">
    <source>
        <dbReference type="Pfam" id="PF00703"/>
    </source>
</evidence>
<evidence type="ECO:0000256" key="2">
    <source>
        <dbReference type="ARBA" id="ARBA00001913"/>
    </source>
</evidence>
<dbReference type="SUPFAM" id="SSF74650">
    <property type="entry name" value="Galactose mutarotase-like"/>
    <property type="match status" value="1"/>
</dbReference>
<dbReference type="SUPFAM" id="SSF51445">
    <property type="entry name" value="(Trans)glycosidases"/>
    <property type="match status" value="1"/>
</dbReference>
<dbReference type="InterPro" id="IPR006101">
    <property type="entry name" value="Glyco_hydro_2"/>
</dbReference>
<dbReference type="GO" id="GO:0005990">
    <property type="term" value="P:lactose catabolic process"/>
    <property type="evidence" value="ECO:0007669"/>
    <property type="project" value="TreeGrafter"/>
</dbReference>
<feature type="region of interest" description="Disordered" evidence="9">
    <location>
        <begin position="513"/>
        <end position="532"/>
    </location>
</feature>
<sequence length="962" mass="109279">MRNKIKHLLLAFACMFTSSAGAQNTEILYLSGTGLGNTVTWDFYCSAGMNSGKWSQIEVPSQWELQGFGEYTYGRFYLMKDAKPSNETGLYRYSFKVPAGWEDKHVSIVFEGVMTDTEVKINDIPTGDIHQGGFYRFSYDITDKLNYGKKNTLEVKVWKESANRSVNAAERRADWWLYGGIYRPVYLKAVPRTHIDRIAVNAMADGRLTTELHLKNLPEGYSIAATLTPVDGKESLGRQVIPLENKEVQNITTQWQGIRTWDCEHPNLYMLKLELLDIHSYPVHVYEERIGFRTIEFRPKDGIYVNGTKVIMKGTNRHSFHPDGGRTTNRELSLQDALLIKEMNMNAVRSHYPPDKHFLEVCDSLGLFYLDEFAGWQNSYDTETGLKLLPEMIARDVNHPCIFMWSNGNEGGWNENVDAHFADYDPQKRHVIHPWADFNGLDTHHYPAYQTGTYRLANGHNVFMPTEFLHGLYDRGQGAGLDDFWESYTSNPLFAGGFLWAYVDEAVKRTDKGGLLDSDGPNGPDGIVGPRREKEGSFYTVREVWAPIQFKNLSITPSFKGDFTVSNTYLFTNLAECSMKYRLYSTPSPMKGGEQTLIAEGIVALPAIDPGETGKARMELPMNFFQGDILELEAFDYRGHSICNWTWPVKLANDYFAAQLKEGIVAKPAILKNEGGNVVLSANGITAIFNNSDGMLVEVNRTGQIIPLDNGPVPVGMKVRFKEGYSRMEGNDALYIAKYQGGVDSIVWRMAANGLLGMDAVLLNDPKGHGFKGEFFDKEIYNFGLTFSFPEKEVNAMKWMGRGSYRVWKNRIKGTNYGIWWKAYNNTVTGENFEKLVYPEFKGYHANLYWMTLESDHGPFTVYSESDGLFFRVFTPEEPVHRRNGENTMWEFPTGDISFLFDIPAMRSGKTIPELGPKSQPSTIRIKKGDSGFRMKLWFDFASCQRRTKEGASPYLLRTIPR</sequence>
<feature type="chain" id="PRO_5019460359" description="beta-galactosidase" evidence="10">
    <location>
        <begin position="23"/>
        <end position="962"/>
    </location>
</feature>
<dbReference type="InterPro" id="IPR006104">
    <property type="entry name" value="Glyco_hydro_2_N"/>
</dbReference>
<dbReference type="Gene3D" id="2.60.120.260">
    <property type="entry name" value="Galactose-binding domain-like"/>
    <property type="match status" value="1"/>
</dbReference>
<evidence type="ECO:0000259" key="13">
    <source>
        <dbReference type="Pfam" id="PF02837"/>
    </source>
</evidence>
<evidence type="ECO:0000256" key="7">
    <source>
        <dbReference type="ARBA" id="ARBA00022837"/>
    </source>
</evidence>
<dbReference type="InterPro" id="IPR023232">
    <property type="entry name" value="Glyco_hydro_2_AS"/>
</dbReference>
<evidence type="ECO:0000256" key="6">
    <source>
        <dbReference type="ARBA" id="ARBA00022801"/>
    </source>
</evidence>
<evidence type="ECO:0000256" key="4">
    <source>
        <dbReference type="ARBA" id="ARBA00011245"/>
    </source>
</evidence>
<dbReference type="PANTHER" id="PTHR46323">
    <property type="entry name" value="BETA-GALACTOSIDASE"/>
    <property type="match status" value="1"/>
</dbReference>
<feature type="domain" description="Glycoside hydrolase family 2 immunoglobulin-like beta-sandwich" evidence="11">
    <location>
        <begin position="193"/>
        <end position="293"/>
    </location>
</feature>
<keyword evidence="7" id="KW-0106">Calcium</keyword>
<organism evidence="14 15">
    <name type="scientific">Bacteroides intestinalis</name>
    <dbReference type="NCBI Taxonomy" id="329854"/>
    <lineage>
        <taxon>Bacteria</taxon>
        <taxon>Pseudomonadati</taxon>
        <taxon>Bacteroidota</taxon>
        <taxon>Bacteroidia</taxon>
        <taxon>Bacteroidales</taxon>
        <taxon>Bacteroidaceae</taxon>
        <taxon>Bacteroides</taxon>
    </lineage>
</organism>
<comment type="cofactor">
    <cofactor evidence="2">
        <name>Ca(2+)</name>
        <dbReference type="ChEBI" id="CHEBI:29108"/>
    </cofactor>
</comment>
<comment type="caution">
    <text evidence="14">The sequence shown here is derived from an EMBL/GenBank/DDBJ whole genome shotgun (WGS) entry which is preliminary data.</text>
</comment>
<dbReference type="InterPro" id="IPR017853">
    <property type="entry name" value="GH"/>
</dbReference>
<dbReference type="PRINTS" id="PR00132">
    <property type="entry name" value="GLHYDRLASE2"/>
</dbReference>
<dbReference type="InterPro" id="IPR036156">
    <property type="entry name" value="Beta-gal/glucu_dom_sf"/>
</dbReference>
<dbReference type="Gene3D" id="2.60.40.10">
    <property type="entry name" value="Immunoglobulins"/>
    <property type="match status" value="1"/>
</dbReference>
<evidence type="ECO:0000256" key="1">
    <source>
        <dbReference type="ARBA" id="ARBA00001412"/>
    </source>
</evidence>
<proteinExistence type="inferred from homology"/>
<dbReference type="InterPro" id="IPR011013">
    <property type="entry name" value="Gal_mutarotase_sf_dom"/>
</dbReference>
<dbReference type="GO" id="GO:0030246">
    <property type="term" value="F:carbohydrate binding"/>
    <property type="evidence" value="ECO:0007669"/>
    <property type="project" value="InterPro"/>
</dbReference>
<dbReference type="PROSITE" id="PS00608">
    <property type="entry name" value="GLYCOSYL_HYDROL_F2_2"/>
    <property type="match status" value="1"/>
</dbReference>
<evidence type="ECO:0000256" key="8">
    <source>
        <dbReference type="ARBA" id="ARBA00023295"/>
    </source>
</evidence>
<evidence type="ECO:0000313" key="15">
    <source>
        <dbReference type="Proteomes" id="UP000285650"/>
    </source>
</evidence>
<dbReference type="Pfam" id="PF00703">
    <property type="entry name" value="Glyco_hydro_2"/>
    <property type="match status" value="1"/>
</dbReference>
<dbReference type="RefSeq" id="WP_118223007.1">
    <property type="nucleotide sequence ID" value="NZ_JADNIJ010000013.1"/>
</dbReference>
<dbReference type="GO" id="GO:0009341">
    <property type="term" value="C:beta-galactosidase complex"/>
    <property type="evidence" value="ECO:0007669"/>
    <property type="project" value="InterPro"/>
</dbReference>
<dbReference type="PANTHER" id="PTHR46323:SF2">
    <property type="entry name" value="BETA-GALACTOSIDASE"/>
    <property type="match status" value="1"/>
</dbReference>
<dbReference type="EMBL" id="QSKV01000012">
    <property type="protein sequence ID" value="RHE89833.1"/>
    <property type="molecule type" value="Genomic_DNA"/>
</dbReference>
<dbReference type="InterPro" id="IPR050347">
    <property type="entry name" value="Bact_Beta-galactosidase"/>
</dbReference>